<dbReference type="EMBL" id="FONA01000003">
    <property type="protein sequence ID" value="SFD86083.1"/>
    <property type="molecule type" value="Genomic_DNA"/>
</dbReference>
<feature type="domain" description="Glutamine amidotransferase" evidence="1">
    <location>
        <begin position="31"/>
        <end position="183"/>
    </location>
</feature>
<evidence type="ECO:0000259" key="1">
    <source>
        <dbReference type="Pfam" id="PF00117"/>
    </source>
</evidence>
<dbReference type="GO" id="GO:0005829">
    <property type="term" value="C:cytosol"/>
    <property type="evidence" value="ECO:0007669"/>
    <property type="project" value="TreeGrafter"/>
</dbReference>
<dbReference type="AlphaFoldDB" id="A0A1I1VYH7"/>
<dbReference type="Proteomes" id="UP000181976">
    <property type="component" value="Unassembled WGS sequence"/>
</dbReference>
<dbReference type="InterPro" id="IPR044992">
    <property type="entry name" value="ChyE-like"/>
</dbReference>
<dbReference type="PANTHER" id="PTHR42695">
    <property type="entry name" value="GLUTAMINE AMIDOTRANSFERASE YLR126C-RELATED"/>
    <property type="match status" value="1"/>
</dbReference>
<dbReference type="eggNOG" id="COG0518">
    <property type="taxonomic scope" value="Bacteria"/>
</dbReference>
<dbReference type="PROSITE" id="PS51273">
    <property type="entry name" value="GATASE_TYPE_1"/>
    <property type="match status" value="1"/>
</dbReference>
<keyword evidence="3" id="KW-1185">Reference proteome</keyword>
<dbReference type="GO" id="GO:0016740">
    <property type="term" value="F:transferase activity"/>
    <property type="evidence" value="ECO:0007669"/>
    <property type="project" value="UniProtKB-KW"/>
</dbReference>
<dbReference type="PANTHER" id="PTHR42695:SF5">
    <property type="entry name" value="GLUTAMINE AMIDOTRANSFERASE YLR126C-RELATED"/>
    <property type="match status" value="1"/>
</dbReference>
<reference evidence="2 3" key="1">
    <citation type="submission" date="2016-10" db="EMBL/GenBank/DDBJ databases">
        <authorList>
            <person name="de Groot N.N."/>
        </authorList>
    </citation>
    <scope>NUCLEOTIDE SEQUENCE [LARGE SCALE GENOMIC DNA]</scope>
    <source>
        <strain evidence="2 3">DSM 19012</strain>
    </source>
</reference>
<dbReference type="InParanoid" id="A0A1I1VYH7"/>
<dbReference type="InterPro" id="IPR029062">
    <property type="entry name" value="Class_I_gatase-like"/>
</dbReference>
<name>A0A1I1VYH7_9BACT</name>
<dbReference type="InterPro" id="IPR017926">
    <property type="entry name" value="GATASE"/>
</dbReference>
<dbReference type="OrthoDB" id="9807137at2"/>
<keyword evidence="2" id="KW-0808">Transferase</keyword>
<dbReference type="STRING" id="385682.SAMN05444380_10353"/>
<dbReference type="Pfam" id="PF00117">
    <property type="entry name" value="GATase"/>
    <property type="match status" value="1"/>
</dbReference>
<protein>
    <submittedName>
        <fullName evidence="2">GMP synthase-Glutamine amidotransferase</fullName>
    </submittedName>
</protein>
<dbReference type="SUPFAM" id="SSF52317">
    <property type="entry name" value="Class I glutamine amidotransferase-like"/>
    <property type="match status" value="1"/>
</dbReference>
<gene>
    <name evidence="2" type="ORF">SAMN05444380_10353</name>
</gene>
<organism evidence="2 3">
    <name type="scientific">Thermophagus xiamenensis</name>
    <dbReference type="NCBI Taxonomy" id="385682"/>
    <lineage>
        <taxon>Bacteria</taxon>
        <taxon>Pseudomonadati</taxon>
        <taxon>Bacteroidota</taxon>
        <taxon>Bacteroidia</taxon>
        <taxon>Marinilabiliales</taxon>
        <taxon>Marinilabiliaceae</taxon>
        <taxon>Thermophagus</taxon>
    </lineage>
</organism>
<accession>A0A1I1VYH7</accession>
<evidence type="ECO:0000313" key="3">
    <source>
        <dbReference type="Proteomes" id="UP000181976"/>
    </source>
</evidence>
<proteinExistence type="predicted"/>
<evidence type="ECO:0000313" key="2">
    <source>
        <dbReference type="EMBL" id="SFD86083.1"/>
    </source>
</evidence>
<keyword evidence="2" id="KW-0315">Glutamine amidotransferase</keyword>
<dbReference type="Gene3D" id="3.40.50.880">
    <property type="match status" value="1"/>
</dbReference>
<sequence>MNIRIHCFQHAPFEDMGCIKDWIKKEGFPLNYTRFYEDWKIPSIDSYDWLIIMGGPMSVNDETHYPWLAEEKKAIKEAIDRGKTVLGICLGSQLIAATLGAKVTKNPEPEIGWFDVTLTDQGKQNPLFKNIENTFKIFQWHGDTFEIPAGALHLATSPVCKNQAFVFGDRVLGLQFHLEVTNESLNLMLRDADDELIDAPFIQKKEEMLKNAHYIESTNQLMYKILDRLKELQPPK</sequence>
<dbReference type="RefSeq" id="WP_010526802.1">
    <property type="nucleotide sequence ID" value="NZ_AFSL01000019.1"/>
</dbReference>
<dbReference type="CDD" id="cd01741">
    <property type="entry name" value="GATase1_1"/>
    <property type="match status" value="1"/>
</dbReference>
<dbReference type="FunFam" id="3.40.50.880:FF:000033">
    <property type="entry name" value="Glutamine amidotransferase class-I"/>
    <property type="match status" value="1"/>
</dbReference>